<dbReference type="InterPro" id="IPR036397">
    <property type="entry name" value="RNaseH_sf"/>
</dbReference>
<dbReference type="SUPFAM" id="SSF53098">
    <property type="entry name" value="Ribonuclease H-like"/>
    <property type="match status" value="1"/>
</dbReference>
<name>A0A101M0F5_PICGL</name>
<dbReference type="Gene3D" id="3.30.420.10">
    <property type="entry name" value="Ribonuclease H-like superfamily/Ribonuclease H"/>
    <property type="match status" value="1"/>
</dbReference>
<proteinExistence type="predicted"/>
<dbReference type="PANTHER" id="PTHR35046:SF18">
    <property type="entry name" value="RNA-DIRECTED DNA POLYMERASE"/>
    <property type="match status" value="1"/>
</dbReference>
<comment type="caution">
    <text evidence="2">The sequence shown here is derived from an EMBL/GenBank/DDBJ whole genome shotgun (WGS) entry which is preliminary data.</text>
</comment>
<dbReference type="GO" id="GO:0015074">
    <property type="term" value="P:DNA integration"/>
    <property type="evidence" value="ECO:0007669"/>
    <property type="project" value="InterPro"/>
</dbReference>
<dbReference type="InterPro" id="IPR001584">
    <property type="entry name" value="Integrase_cat-core"/>
</dbReference>
<gene>
    <name evidence="2" type="ORF">ABT39_MTgene4662</name>
</gene>
<sequence>MDFVSGKQTTRKGNDYVFVVVYRLSKMCILMPCKKTIKGQEATNMFFEQVWVHFGIPRSIISDMDTRFINAFWTTLWDKMDTKLKRSIAFHPQTEVVNRILVQLLRSNNHKHPKTLDENLIYIKHSYNKAVHTSTGKPPFETCFSYFMPSPLDVVDVQQGGVREDITGEALKADHFVEKIRQIHLQVQETLKKSQAKYTARHDQHRTNKS</sequence>
<dbReference type="PANTHER" id="PTHR35046">
    <property type="entry name" value="ZINC KNUCKLE (CCHC-TYPE) FAMILY PROTEIN"/>
    <property type="match status" value="1"/>
</dbReference>
<accession>A0A101M0F5</accession>
<dbReference type="InterPro" id="IPR012337">
    <property type="entry name" value="RNaseH-like_sf"/>
</dbReference>
<dbReference type="EMBL" id="LKAM01000005">
    <property type="protein sequence ID" value="KUM48647.1"/>
    <property type="molecule type" value="Genomic_DNA"/>
</dbReference>
<dbReference type="AlphaFoldDB" id="A0A101M0F5"/>
<evidence type="ECO:0000313" key="2">
    <source>
        <dbReference type="EMBL" id="KUM48647.1"/>
    </source>
</evidence>
<feature type="domain" description="Integrase catalytic" evidence="1">
    <location>
        <begin position="1"/>
        <end position="159"/>
    </location>
</feature>
<dbReference type="GO" id="GO:0003676">
    <property type="term" value="F:nucleic acid binding"/>
    <property type="evidence" value="ECO:0007669"/>
    <property type="project" value="InterPro"/>
</dbReference>
<dbReference type="PROSITE" id="PS50994">
    <property type="entry name" value="INTEGRASE"/>
    <property type="match status" value="1"/>
</dbReference>
<geneLocation type="mitochondrion" evidence="2"/>
<protein>
    <recommendedName>
        <fullName evidence="1">Integrase catalytic domain-containing protein</fullName>
    </recommendedName>
</protein>
<organism evidence="2">
    <name type="scientific">Picea glauca</name>
    <name type="common">White spruce</name>
    <name type="synonym">Pinus glauca</name>
    <dbReference type="NCBI Taxonomy" id="3330"/>
    <lineage>
        <taxon>Eukaryota</taxon>
        <taxon>Viridiplantae</taxon>
        <taxon>Streptophyta</taxon>
        <taxon>Embryophyta</taxon>
        <taxon>Tracheophyta</taxon>
        <taxon>Spermatophyta</taxon>
        <taxon>Pinopsida</taxon>
        <taxon>Pinidae</taxon>
        <taxon>Conifers I</taxon>
        <taxon>Pinales</taxon>
        <taxon>Pinaceae</taxon>
        <taxon>Picea</taxon>
    </lineage>
</organism>
<keyword evidence="2" id="KW-0496">Mitochondrion</keyword>
<evidence type="ECO:0000259" key="1">
    <source>
        <dbReference type="PROSITE" id="PS50994"/>
    </source>
</evidence>
<reference evidence="2" key="1">
    <citation type="journal article" date="2015" name="Genome Biol. Evol.">
        <title>Organellar Genomes of White Spruce (Picea glauca): Assembly and Annotation.</title>
        <authorList>
            <person name="Jackman S.D."/>
            <person name="Warren R.L."/>
            <person name="Gibb E.A."/>
            <person name="Vandervalk B.P."/>
            <person name="Mohamadi H."/>
            <person name="Chu J."/>
            <person name="Raymond A."/>
            <person name="Pleasance S."/>
            <person name="Coope R."/>
            <person name="Wildung M.R."/>
            <person name="Ritland C.E."/>
            <person name="Bousquet J."/>
            <person name="Jones S.J."/>
            <person name="Bohlmann J."/>
            <person name="Birol I."/>
        </authorList>
    </citation>
    <scope>NUCLEOTIDE SEQUENCE [LARGE SCALE GENOMIC DNA]</scope>
    <source>
        <tissue evidence="2">Flushing bud</tissue>
    </source>
</reference>